<comment type="caution">
    <text evidence="1">The sequence shown here is derived from an EMBL/GenBank/DDBJ whole genome shotgun (WGS) entry which is preliminary data.</text>
</comment>
<proteinExistence type="predicted"/>
<evidence type="ECO:0000313" key="1">
    <source>
        <dbReference type="EMBL" id="GFY78481.1"/>
    </source>
</evidence>
<keyword evidence="2" id="KW-1185">Reference proteome</keyword>
<dbReference type="AlphaFoldDB" id="A0A8X6YWM5"/>
<dbReference type="EMBL" id="BMAV01023030">
    <property type="protein sequence ID" value="GFY78481.1"/>
    <property type="molecule type" value="Genomic_DNA"/>
</dbReference>
<name>A0A8X6YWM5_9ARAC</name>
<evidence type="ECO:0000313" key="2">
    <source>
        <dbReference type="Proteomes" id="UP000886998"/>
    </source>
</evidence>
<dbReference type="Proteomes" id="UP000886998">
    <property type="component" value="Unassembled WGS sequence"/>
</dbReference>
<accession>A0A8X6YWM5</accession>
<reference evidence="1" key="1">
    <citation type="submission" date="2020-08" db="EMBL/GenBank/DDBJ databases">
        <title>Multicomponent nature underlies the extraordinary mechanical properties of spider dragline silk.</title>
        <authorList>
            <person name="Kono N."/>
            <person name="Nakamura H."/>
            <person name="Mori M."/>
            <person name="Yoshida Y."/>
            <person name="Ohtoshi R."/>
            <person name="Malay A.D."/>
            <person name="Moran D.A.P."/>
            <person name="Tomita M."/>
            <person name="Numata K."/>
            <person name="Arakawa K."/>
        </authorList>
    </citation>
    <scope>NUCLEOTIDE SEQUENCE</scope>
</reference>
<gene>
    <name evidence="1" type="ORF">TNIN_278291</name>
</gene>
<protein>
    <submittedName>
        <fullName evidence="1">Uncharacterized protein</fullName>
    </submittedName>
</protein>
<sequence length="76" mass="8334">MGQIGLSARDALRSSLLQLSVDHLGTTGNDSVHFGLAVEDETGTGLLVCGYDDGRYTEAQYQLAMKLLPQLHREYH</sequence>
<organism evidence="1 2">
    <name type="scientific">Trichonephila inaurata madagascariensis</name>
    <dbReference type="NCBI Taxonomy" id="2747483"/>
    <lineage>
        <taxon>Eukaryota</taxon>
        <taxon>Metazoa</taxon>
        <taxon>Ecdysozoa</taxon>
        <taxon>Arthropoda</taxon>
        <taxon>Chelicerata</taxon>
        <taxon>Arachnida</taxon>
        <taxon>Araneae</taxon>
        <taxon>Araneomorphae</taxon>
        <taxon>Entelegynae</taxon>
        <taxon>Araneoidea</taxon>
        <taxon>Nephilidae</taxon>
        <taxon>Trichonephila</taxon>
        <taxon>Trichonephila inaurata</taxon>
    </lineage>
</organism>